<reference evidence="8 9" key="1">
    <citation type="submission" date="2023-07" db="EMBL/GenBank/DDBJ databases">
        <title>Sequencing the genomes of 1000 actinobacteria strains.</title>
        <authorList>
            <person name="Klenk H.-P."/>
        </authorList>
    </citation>
    <scope>NUCLEOTIDE SEQUENCE [LARGE SCALE GENOMIC DNA]</scope>
    <source>
        <strain evidence="8 9">DSM 22966</strain>
    </source>
</reference>
<organism evidence="8 9">
    <name type="scientific">Enteractinococcus fodinae</name>
    <dbReference type="NCBI Taxonomy" id="684663"/>
    <lineage>
        <taxon>Bacteria</taxon>
        <taxon>Bacillati</taxon>
        <taxon>Actinomycetota</taxon>
        <taxon>Actinomycetes</taxon>
        <taxon>Micrococcales</taxon>
        <taxon>Micrococcaceae</taxon>
    </lineage>
</organism>
<comment type="subcellular location">
    <subcellularLocation>
        <location evidence="1">Cell membrane</location>
        <topology evidence="1">Multi-pass membrane protein</topology>
    </subcellularLocation>
</comment>
<dbReference type="PANTHER" id="PTHR34584">
    <property type="entry name" value="NA(+)/H(+) ANTIPORTER SUBUNIT E1"/>
    <property type="match status" value="1"/>
</dbReference>
<evidence type="ECO:0000256" key="7">
    <source>
        <dbReference type="SAM" id="Phobius"/>
    </source>
</evidence>
<evidence type="ECO:0000313" key="8">
    <source>
        <dbReference type="EMBL" id="MDR7346639.1"/>
    </source>
</evidence>
<gene>
    <name evidence="8" type="ORF">J2S62_000896</name>
</gene>
<keyword evidence="6 7" id="KW-0472">Membrane</keyword>
<comment type="caution">
    <text evidence="8">The sequence shown here is derived from an EMBL/GenBank/DDBJ whole genome shotgun (WGS) entry which is preliminary data.</text>
</comment>
<evidence type="ECO:0000256" key="2">
    <source>
        <dbReference type="ARBA" id="ARBA00006228"/>
    </source>
</evidence>
<protein>
    <submittedName>
        <fullName evidence="8">Multicomponent Na+:H+ antiporter subunit E</fullName>
    </submittedName>
</protein>
<keyword evidence="5 7" id="KW-1133">Transmembrane helix</keyword>
<dbReference type="InterPro" id="IPR002758">
    <property type="entry name" value="Cation_antiport_E"/>
</dbReference>
<keyword evidence="3" id="KW-1003">Cell membrane</keyword>
<keyword evidence="4 7" id="KW-0812">Transmembrane</keyword>
<dbReference type="PANTHER" id="PTHR34584:SF1">
    <property type="entry name" value="NA(+)_H(+) ANTIPORTER SUBUNIT E1"/>
    <property type="match status" value="1"/>
</dbReference>
<evidence type="ECO:0000256" key="1">
    <source>
        <dbReference type="ARBA" id="ARBA00004651"/>
    </source>
</evidence>
<proteinExistence type="inferred from homology"/>
<dbReference type="Proteomes" id="UP001183794">
    <property type="component" value="Unassembled WGS sequence"/>
</dbReference>
<dbReference type="EMBL" id="JAVDYJ010000001">
    <property type="protein sequence ID" value="MDR7346639.1"/>
    <property type="molecule type" value="Genomic_DNA"/>
</dbReference>
<feature type="transmembrane region" description="Helical" evidence="7">
    <location>
        <begin position="29"/>
        <end position="47"/>
    </location>
</feature>
<comment type="similarity">
    <text evidence="2">Belongs to the CPA3 antiporters (TC 2.A.63) subunit E family.</text>
</comment>
<evidence type="ECO:0000256" key="3">
    <source>
        <dbReference type="ARBA" id="ARBA00022475"/>
    </source>
</evidence>
<dbReference type="RefSeq" id="WP_310171836.1">
    <property type="nucleotide sequence ID" value="NZ_BAABHE010000002.1"/>
</dbReference>
<accession>A0ABU2B0V5</accession>
<dbReference type="Pfam" id="PF01899">
    <property type="entry name" value="MNHE"/>
    <property type="match status" value="1"/>
</dbReference>
<evidence type="ECO:0000313" key="9">
    <source>
        <dbReference type="Proteomes" id="UP001183794"/>
    </source>
</evidence>
<evidence type="ECO:0000256" key="4">
    <source>
        <dbReference type="ARBA" id="ARBA00022692"/>
    </source>
</evidence>
<keyword evidence="9" id="KW-1185">Reference proteome</keyword>
<sequence length="171" mass="18335">MKWVIGAALRFVALGLVWLALSGADPANFAYGVVAAAAATALSLALLPPADPSVRRWPARIWGTIVLVGWFLQQSVIGGVDVARRAVWPTVDIAPAIVDVDVTLPDGPAQQLSLLLMNLLPGSMVQHVKEVDGKPVAEIHTLSMDLNPKVQWETLQRRVQQAFQTTNAADS</sequence>
<name>A0ABU2B0V5_9MICC</name>
<evidence type="ECO:0000256" key="5">
    <source>
        <dbReference type="ARBA" id="ARBA00022989"/>
    </source>
</evidence>
<evidence type="ECO:0000256" key="6">
    <source>
        <dbReference type="ARBA" id="ARBA00023136"/>
    </source>
</evidence>